<sequence>MESITNYSESIKALKSAILSSRYKAAALVNKELLLLYFTVGKFISEKVEKEKWGAKVIDNLSNDLQLELPGLRGFSGTNIKRMRFFFESWQEHVLISPSLTDQLQLTDIQNIKFSPSVTDQLEKTFFNISFTHHIEILQNSQSAEERTYYIQKAAIEFCVSTYTTSQILPKAFKGLIPDAETFKKLMD</sequence>
<gene>
    <name evidence="2" type="ORF">GCM10022289_28230</name>
</gene>
<feature type="domain" description="YhcG N-terminal" evidence="1">
    <location>
        <begin position="14"/>
        <end position="158"/>
    </location>
</feature>
<dbReference type="InterPro" id="IPR041527">
    <property type="entry name" value="YhcG_N"/>
</dbReference>
<comment type="caution">
    <text evidence="2">The sequence shown here is derived from an EMBL/GenBank/DDBJ whole genome shotgun (WGS) entry which is preliminary data.</text>
</comment>
<dbReference type="InterPro" id="IPR053148">
    <property type="entry name" value="PD-DEXK-like_domain"/>
</dbReference>
<evidence type="ECO:0000259" key="1">
    <source>
        <dbReference type="Pfam" id="PF17761"/>
    </source>
</evidence>
<evidence type="ECO:0000313" key="2">
    <source>
        <dbReference type="EMBL" id="GAA4206817.1"/>
    </source>
</evidence>
<dbReference type="EMBL" id="BAABBY010000007">
    <property type="protein sequence ID" value="GAA4206817.1"/>
    <property type="molecule type" value="Genomic_DNA"/>
</dbReference>
<keyword evidence="3" id="KW-1185">Reference proteome</keyword>
<dbReference type="Pfam" id="PF17761">
    <property type="entry name" value="DUF1016_N"/>
    <property type="match status" value="1"/>
</dbReference>
<dbReference type="PANTHER" id="PTHR30547:SF0">
    <property type="entry name" value="BLR8175 PROTEIN"/>
    <property type="match status" value="1"/>
</dbReference>
<name>A0ABP8BHA1_9SPHI</name>
<dbReference type="Proteomes" id="UP001501772">
    <property type="component" value="Unassembled WGS sequence"/>
</dbReference>
<evidence type="ECO:0000313" key="3">
    <source>
        <dbReference type="Proteomes" id="UP001501772"/>
    </source>
</evidence>
<protein>
    <recommendedName>
        <fullName evidence="1">YhcG N-terminal domain-containing protein</fullName>
    </recommendedName>
</protein>
<dbReference type="PANTHER" id="PTHR30547">
    <property type="entry name" value="UNCHARACTERIZED PROTEIN YHCG-RELATED"/>
    <property type="match status" value="1"/>
</dbReference>
<accession>A0ABP8BHA1</accession>
<reference evidence="3" key="1">
    <citation type="journal article" date="2019" name="Int. J. Syst. Evol. Microbiol.">
        <title>The Global Catalogue of Microorganisms (GCM) 10K type strain sequencing project: providing services to taxonomists for standard genome sequencing and annotation.</title>
        <authorList>
            <consortium name="The Broad Institute Genomics Platform"/>
            <consortium name="The Broad Institute Genome Sequencing Center for Infectious Disease"/>
            <person name="Wu L."/>
            <person name="Ma J."/>
        </authorList>
    </citation>
    <scope>NUCLEOTIDE SEQUENCE [LARGE SCALE GENOMIC DNA]</scope>
    <source>
        <strain evidence="3">JCM 17626</strain>
    </source>
</reference>
<dbReference type="RefSeq" id="WP_344852107.1">
    <property type="nucleotide sequence ID" value="NZ_BAABBY010000007.1"/>
</dbReference>
<proteinExistence type="predicted"/>
<organism evidence="2 3">
    <name type="scientific">Pedobacter jeongneungensis</name>
    <dbReference type="NCBI Taxonomy" id="947309"/>
    <lineage>
        <taxon>Bacteria</taxon>
        <taxon>Pseudomonadati</taxon>
        <taxon>Bacteroidota</taxon>
        <taxon>Sphingobacteriia</taxon>
        <taxon>Sphingobacteriales</taxon>
        <taxon>Sphingobacteriaceae</taxon>
        <taxon>Pedobacter</taxon>
    </lineage>
</organism>